<organism evidence="3 4">
    <name type="scientific">Saccharopolyspora rectivirgula</name>
    <dbReference type="NCBI Taxonomy" id="28042"/>
    <lineage>
        <taxon>Bacteria</taxon>
        <taxon>Bacillati</taxon>
        <taxon>Actinomycetota</taxon>
        <taxon>Actinomycetes</taxon>
        <taxon>Pseudonocardiales</taxon>
        <taxon>Pseudonocardiaceae</taxon>
        <taxon>Saccharopolyspora</taxon>
    </lineage>
</organism>
<dbReference type="RefSeq" id="WP_029721706.1">
    <property type="nucleotide sequence ID" value="NZ_JAJUIW010000039.1"/>
</dbReference>
<protein>
    <recommendedName>
        <fullName evidence="2">DUF8129 domain-containing protein</fullName>
    </recommendedName>
</protein>
<evidence type="ECO:0000313" key="4">
    <source>
        <dbReference type="Proteomes" id="UP000031419"/>
    </source>
</evidence>
<dbReference type="InterPro" id="IPR058442">
    <property type="entry name" value="DUF8129"/>
</dbReference>
<feature type="domain" description="DUF8129" evidence="2">
    <location>
        <begin position="123"/>
        <end position="158"/>
    </location>
</feature>
<sequence>MRSFPLPVRVAAGLAATAVEQARQLPTTLLGLPITAASQALQISMRIQQQVTELAIKGDEVLAAFNPAEEQPSWATFDEDEEAVPEPAPAAEPAEPDTAGRAESDLLAEFSTMSLPQLRGKLRSFSEEQLVELIEHEREHGQRAEILRMLTKRLDRLRNAD</sequence>
<keyword evidence="4" id="KW-1185">Reference proteome</keyword>
<evidence type="ECO:0000313" key="3">
    <source>
        <dbReference type="EMBL" id="KEI44713.1"/>
    </source>
</evidence>
<evidence type="ECO:0000259" key="2">
    <source>
        <dbReference type="Pfam" id="PF26450"/>
    </source>
</evidence>
<dbReference type="EMBL" id="JNVU01000022">
    <property type="protein sequence ID" value="KEI44713.1"/>
    <property type="molecule type" value="Genomic_DNA"/>
</dbReference>
<dbReference type="AlphaFoldDB" id="A0A073AY84"/>
<proteinExistence type="predicted"/>
<dbReference type="Proteomes" id="UP000031419">
    <property type="component" value="Unassembled WGS sequence"/>
</dbReference>
<feature type="region of interest" description="Disordered" evidence="1">
    <location>
        <begin position="72"/>
        <end position="105"/>
    </location>
</feature>
<dbReference type="NCBIfam" id="NF033649">
    <property type="entry name" value="LipDrop_Rv1109c"/>
    <property type="match status" value="1"/>
</dbReference>
<dbReference type="InterPro" id="IPR047728">
    <property type="entry name" value="LipDrop-assoc"/>
</dbReference>
<name>A0A073AY84_9PSEU</name>
<dbReference type="STRING" id="28042.GU90_08635"/>
<accession>A0A073AY84</accession>
<gene>
    <name evidence="3" type="ORF">GU90_08635</name>
</gene>
<comment type="caution">
    <text evidence="3">The sequence shown here is derived from an EMBL/GenBank/DDBJ whole genome shotgun (WGS) entry which is preliminary data.</text>
</comment>
<dbReference type="Pfam" id="PF26450">
    <property type="entry name" value="DUF8129"/>
    <property type="match status" value="1"/>
</dbReference>
<reference evidence="3 4" key="1">
    <citation type="submission" date="2014-06" db="EMBL/GenBank/DDBJ databases">
        <title>Saccharopolyspora rectivirgula DSM-43113 Genome sequencing.</title>
        <authorList>
            <person name="Barrera C."/>
            <person name="Millon L."/>
            <person name="Rognon B."/>
            <person name="Zaugg C."/>
            <person name="Monod M."/>
        </authorList>
    </citation>
    <scope>NUCLEOTIDE SEQUENCE [LARGE SCALE GENOMIC DNA]</scope>
    <source>
        <strain evidence="3 4">DSM 43113</strain>
    </source>
</reference>
<evidence type="ECO:0000256" key="1">
    <source>
        <dbReference type="SAM" id="MobiDB-lite"/>
    </source>
</evidence>
<dbReference type="OrthoDB" id="3544242at2"/>
<dbReference type="eggNOG" id="ENOG50334VK">
    <property type="taxonomic scope" value="Bacteria"/>
</dbReference>